<organism evidence="1 2">
    <name type="scientific">Desulfoscipio gibsoniae DSM 7213</name>
    <dbReference type="NCBI Taxonomy" id="767817"/>
    <lineage>
        <taxon>Bacteria</taxon>
        <taxon>Bacillati</taxon>
        <taxon>Bacillota</taxon>
        <taxon>Clostridia</taxon>
        <taxon>Eubacteriales</taxon>
        <taxon>Desulfallaceae</taxon>
        <taxon>Desulfoscipio</taxon>
    </lineage>
</organism>
<evidence type="ECO:0000313" key="1">
    <source>
        <dbReference type="EMBL" id="AGL01046.1"/>
    </source>
</evidence>
<dbReference type="RefSeq" id="WP_006523905.1">
    <property type="nucleotide sequence ID" value="NC_021184.1"/>
</dbReference>
<proteinExistence type="predicted"/>
<dbReference type="KEGG" id="dgi:Desgi_1564"/>
<gene>
    <name evidence="1" type="ORF">Desgi_1564</name>
</gene>
<evidence type="ECO:0000313" key="2">
    <source>
        <dbReference type="Proteomes" id="UP000013520"/>
    </source>
</evidence>
<dbReference type="Proteomes" id="UP000013520">
    <property type="component" value="Chromosome"/>
</dbReference>
<protein>
    <submittedName>
        <fullName evidence="1">Uncharacterized protein</fullName>
    </submittedName>
</protein>
<sequence length="174" mass="20738">MRNKIIILFIAVHLPLVLGIYLGTVLPGYIEAQKVKQQHANFFLNNKEIIKLPKQMEQRELIIARKYKVLIIEVEDNYYEGVSELARSAYQEYQALKAKDPNYSPYSLASKYLPRLRLLEENCDRDFTRYIAQMEKELQVNSLPLDLIKQARYAYQRKKQDIKREFYNRGQKFQ</sequence>
<dbReference type="EMBL" id="CP003273">
    <property type="protein sequence ID" value="AGL01046.1"/>
    <property type="molecule type" value="Genomic_DNA"/>
</dbReference>
<dbReference type="STRING" id="767817.Desgi_1564"/>
<dbReference type="AlphaFoldDB" id="R4KN59"/>
<dbReference type="OrthoDB" id="9869005at2"/>
<name>R4KN59_9FIRM</name>
<dbReference type="HOGENOM" id="CLU_1537608_0_0_9"/>
<reference evidence="1 2" key="1">
    <citation type="submission" date="2012-01" db="EMBL/GenBank/DDBJ databases">
        <title>Complete sequence of Desulfotomaculum gibsoniae DSM 7213.</title>
        <authorList>
            <consortium name="US DOE Joint Genome Institute"/>
            <person name="Lucas S."/>
            <person name="Han J."/>
            <person name="Lapidus A."/>
            <person name="Cheng J.-F."/>
            <person name="Goodwin L."/>
            <person name="Pitluck S."/>
            <person name="Peters L."/>
            <person name="Ovchinnikova G."/>
            <person name="Teshima H."/>
            <person name="Detter J.C."/>
            <person name="Han C."/>
            <person name="Tapia R."/>
            <person name="Land M."/>
            <person name="Hauser L."/>
            <person name="Kyrpides N."/>
            <person name="Ivanova N."/>
            <person name="Pagani I."/>
            <person name="Parshina S."/>
            <person name="Plugge C."/>
            <person name="Muyzer G."/>
            <person name="Kuever J."/>
            <person name="Ivanova A."/>
            <person name="Nazina T."/>
            <person name="Klenk H.-P."/>
            <person name="Brambilla E."/>
            <person name="Spring S."/>
            <person name="Stams A.F."/>
            <person name="Woyke T."/>
        </authorList>
    </citation>
    <scope>NUCLEOTIDE SEQUENCE [LARGE SCALE GENOMIC DNA]</scope>
    <source>
        <strain evidence="1 2">DSM 7213</strain>
    </source>
</reference>
<keyword evidence="2" id="KW-1185">Reference proteome</keyword>
<accession>R4KN59</accession>